<dbReference type="PANTHER" id="PTHR37313">
    <property type="entry name" value="UPF0749 PROTEIN RV1825"/>
    <property type="match status" value="1"/>
</dbReference>
<keyword evidence="2" id="KW-0694">RNA-binding</keyword>
<dbReference type="Pfam" id="PF05949">
    <property type="entry name" value="DUF881"/>
    <property type="match status" value="1"/>
</dbReference>
<dbReference type="RefSeq" id="WP_239558668.1">
    <property type="nucleotide sequence ID" value="NZ_JAFBFI010000006.1"/>
</dbReference>
<dbReference type="PANTHER" id="PTHR37313:SF2">
    <property type="entry name" value="UPF0749 PROTEIN YLXX"/>
    <property type="match status" value="1"/>
</dbReference>
<evidence type="ECO:0000313" key="3">
    <source>
        <dbReference type="EMBL" id="MBM7692358.1"/>
    </source>
</evidence>
<accession>A0ABS2QGS1</accession>
<evidence type="ECO:0000256" key="2">
    <source>
        <dbReference type="PROSITE-ProRule" id="PRU00182"/>
    </source>
</evidence>
<comment type="similarity">
    <text evidence="1">Belongs to the UPF0749 family.</text>
</comment>
<dbReference type="PROSITE" id="PS50889">
    <property type="entry name" value="S4"/>
    <property type="match status" value="1"/>
</dbReference>
<name>A0ABS2QGS1_9BACI</name>
<evidence type="ECO:0000313" key="4">
    <source>
        <dbReference type="Proteomes" id="UP000823486"/>
    </source>
</evidence>
<reference evidence="3 4" key="1">
    <citation type="submission" date="2021-01" db="EMBL/GenBank/DDBJ databases">
        <title>Genomic Encyclopedia of Type Strains, Phase IV (KMG-IV): sequencing the most valuable type-strain genomes for metagenomic binning, comparative biology and taxonomic classification.</title>
        <authorList>
            <person name="Goeker M."/>
        </authorList>
    </citation>
    <scope>NUCLEOTIDE SEQUENCE [LARGE SCALE GENOMIC DNA]</scope>
    <source>
        <strain evidence="3 4">DSM 105482</strain>
    </source>
</reference>
<organism evidence="3 4">
    <name type="scientific">Peribacillus deserti</name>
    <dbReference type="NCBI Taxonomy" id="673318"/>
    <lineage>
        <taxon>Bacteria</taxon>
        <taxon>Bacillati</taxon>
        <taxon>Bacillota</taxon>
        <taxon>Bacilli</taxon>
        <taxon>Bacillales</taxon>
        <taxon>Bacillaceae</taxon>
        <taxon>Peribacillus</taxon>
    </lineage>
</organism>
<comment type="caution">
    <text evidence="3">The sequence shown here is derived from an EMBL/GenBank/DDBJ whole genome shotgun (WGS) entry which is preliminary data.</text>
</comment>
<dbReference type="EMBL" id="JAFBFI010000006">
    <property type="protein sequence ID" value="MBM7692358.1"/>
    <property type="molecule type" value="Genomic_DNA"/>
</dbReference>
<evidence type="ECO:0000256" key="1">
    <source>
        <dbReference type="ARBA" id="ARBA00009108"/>
    </source>
</evidence>
<proteinExistence type="inferred from homology"/>
<sequence length="231" mass="26073">MKVKSKHFVLSLIGLVLGFMIAFSYNLTKDKIEQPKLSNKSWDRDFQLRENLVEQEEKTRKLQKELFSRQEEVTSMEKQLSKEAHNYSEITKEMDKYRMYLGKVKVKGKGLEVTLADGDYNSSGDVNNYIVHEQHIFKVVNELYASGAQAVAINGQRLTRQSYIVCNGPVITIDGTQHPAPFVVSAIGDPDVLEAAVNISGGVMEQLVNENIIFSVEKMEEIIMEPVLGSK</sequence>
<protein>
    <submittedName>
        <fullName evidence="3">Uncharacterized protein YlxW (UPF0749 family)</fullName>
    </submittedName>
</protein>
<gene>
    <name evidence="3" type="ORF">JOC77_001788</name>
</gene>
<dbReference type="InterPro" id="IPR010273">
    <property type="entry name" value="DUF881"/>
</dbReference>
<dbReference type="Gene3D" id="3.30.70.1880">
    <property type="entry name" value="Protein of unknown function DUF881"/>
    <property type="match status" value="1"/>
</dbReference>
<dbReference type="Proteomes" id="UP000823486">
    <property type="component" value="Unassembled WGS sequence"/>
</dbReference>
<keyword evidence="4" id="KW-1185">Reference proteome</keyword>